<evidence type="ECO:0000313" key="7">
    <source>
        <dbReference type="Proteomes" id="UP000579647"/>
    </source>
</evidence>
<comment type="caution">
    <text evidence="6">The sequence shown here is derived from an EMBL/GenBank/DDBJ whole genome shotgun (WGS) entry which is preliminary data.</text>
</comment>
<dbReference type="Gene3D" id="3.40.630.30">
    <property type="match status" value="2"/>
</dbReference>
<keyword evidence="7" id="KW-1185">Reference proteome</keyword>
<evidence type="ECO:0000256" key="2">
    <source>
        <dbReference type="ARBA" id="ARBA00022679"/>
    </source>
</evidence>
<evidence type="ECO:0000256" key="3">
    <source>
        <dbReference type="ARBA" id="ARBA00023315"/>
    </source>
</evidence>
<dbReference type="InterPro" id="IPR036527">
    <property type="entry name" value="SCP2_sterol-bd_dom_sf"/>
</dbReference>
<feature type="active site" description="Proton acceptor; via carboxylate" evidence="4">
    <location>
        <position position="418"/>
    </location>
</feature>
<keyword evidence="3 4" id="KW-0012">Acyltransferase</keyword>
<dbReference type="HAMAP" id="MF_01812">
    <property type="entry name" value="Eis"/>
    <property type="match status" value="1"/>
</dbReference>
<dbReference type="SUPFAM" id="SSF55729">
    <property type="entry name" value="Acyl-CoA N-acyltransferases (Nat)"/>
    <property type="match status" value="1"/>
</dbReference>
<feature type="active site" description="Proton donor" evidence="4">
    <location>
        <position position="130"/>
    </location>
</feature>
<feature type="binding site" evidence="4">
    <location>
        <begin position="97"/>
        <end position="102"/>
    </location>
    <ligand>
        <name>acetyl-CoA</name>
        <dbReference type="ChEBI" id="CHEBI:57288"/>
    </ligand>
</feature>
<dbReference type="AlphaFoldDB" id="A0A840WGL8"/>
<dbReference type="Pfam" id="PF13530">
    <property type="entry name" value="SCP2_2"/>
    <property type="match status" value="1"/>
</dbReference>
<dbReference type="Proteomes" id="UP000579647">
    <property type="component" value="Unassembled WGS sequence"/>
</dbReference>
<dbReference type="PANTHER" id="PTHR37817:SF1">
    <property type="entry name" value="N-ACETYLTRANSFERASE EIS"/>
    <property type="match status" value="1"/>
</dbReference>
<dbReference type="Pfam" id="PF13527">
    <property type="entry name" value="Acetyltransf_9"/>
    <property type="match status" value="1"/>
</dbReference>
<dbReference type="PANTHER" id="PTHR37817">
    <property type="entry name" value="N-ACETYLTRANSFERASE EIS"/>
    <property type="match status" value="1"/>
</dbReference>
<evidence type="ECO:0000313" key="6">
    <source>
        <dbReference type="EMBL" id="MBB5490536.1"/>
    </source>
</evidence>
<comment type="similarity">
    <text evidence="1 4">Belongs to the acetyltransferase Eis family.</text>
</comment>
<name>A0A840WGL8_9ACTN</name>
<dbReference type="Gene3D" id="3.30.1050.10">
    <property type="entry name" value="SCP2 sterol-binding domain"/>
    <property type="match status" value="1"/>
</dbReference>
<dbReference type="InterPro" id="IPR000182">
    <property type="entry name" value="GNAT_dom"/>
</dbReference>
<feature type="binding site" evidence="4">
    <location>
        <begin position="125"/>
        <end position="126"/>
    </location>
    <ligand>
        <name>acetyl-CoA</name>
        <dbReference type="ChEBI" id="CHEBI:57288"/>
    </ligand>
</feature>
<dbReference type="InterPro" id="IPR041380">
    <property type="entry name" value="Acetyltransf_17"/>
</dbReference>
<dbReference type="Pfam" id="PF17668">
    <property type="entry name" value="Acetyltransf_17"/>
    <property type="match status" value="1"/>
</dbReference>
<dbReference type="EMBL" id="JACHDO010000001">
    <property type="protein sequence ID" value="MBB5490536.1"/>
    <property type="molecule type" value="Genomic_DNA"/>
</dbReference>
<dbReference type="InterPro" id="IPR025559">
    <property type="entry name" value="Eis_dom"/>
</dbReference>
<dbReference type="InterPro" id="IPR016181">
    <property type="entry name" value="Acyl_CoA_acyltransferase"/>
</dbReference>
<evidence type="ECO:0000256" key="1">
    <source>
        <dbReference type="ARBA" id="ARBA00009213"/>
    </source>
</evidence>
<feature type="binding site" evidence="4">
    <location>
        <begin position="89"/>
        <end position="91"/>
    </location>
    <ligand>
        <name>acetyl-CoA</name>
        <dbReference type="ChEBI" id="CHEBI:57288"/>
    </ligand>
</feature>
<proteinExistence type="inferred from homology"/>
<dbReference type="GO" id="GO:0034069">
    <property type="term" value="F:aminoglycoside N-acetyltransferase activity"/>
    <property type="evidence" value="ECO:0007669"/>
    <property type="project" value="TreeGrafter"/>
</dbReference>
<dbReference type="CDD" id="cd04301">
    <property type="entry name" value="NAT_SF"/>
    <property type="match status" value="1"/>
</dbReference>
<dbReference type="GO" id="GO:0030649">
    <property type="term" value="P:aminoglycoside antibiotic catabolic process"/>
    <property type="evidence" value="ECO:0007669"/>
    <property type="project" value="TreeGrafter"/>
</dbReference>
<comment type="subunit">
    <text evidence="4">Homohexamer; trimer of dimers.</text>
</comment>
<dbReference type="NCBIfam" id="NF002367">
    <property type="entry name" value="PRK01346.1-4"/>
    <property type="match status" value="1"/>
</dbReference>
<accession>A0A840WGL8</accession>
<evidence type="ECO:0000256" key="4">
    <source>
        <dbReference type="HAMAP-Rule" id="MF_01812"/>
    </source>
</evidence>
<dbReference type="RefSeq" id="WP_184364029.1">
    <property type="nucleotide sequence ID" value="NZ_BAAAKM010000017.1"/>
</dbReference>
<sequence length="418" mass="45521">MTGQRSEWKVTGVDRQGYAAVAPVLHESLLFPGDPVSFLERWRPLMDAQGYERVLVAWDGEQAVGSTNAFPFEMTLPGGPRPVAGVTAVGVWPTHRRRGVLTALMRRQLADTRDRGEKVAALWASEGGIYGRFGYGAASVQHRVSVDRPHDLLSADVPRDPSLTTVLAPPQEARADLARVHRAVAPTRPGDYQRDESWWDRLLRDDPQTRGESGPLRAVVVHDTRAPVGYALYRSHRVPVADGGLRGVLDVREVAAATPAARTALYEHLFTRDLVIRVNFEHLPVDDPLWSLVADPLRLEVRSRVALWIRLVDLPGALAERSYAAPVDVVLEVADRHAPWNAGRWRLRADRAGASCDPASDAPDLSLDAAHLGAAFLGQFTVGAKVAAGTVAEHTPGAADLLDTALRVPRAPLCGVIF</sequence>
<dbReference type="SUPFAM" id="SSF55718">
    <property type="entry name" value="SCP-like"/>
    <property type="match status" value="1"/>
</dbReference>
<gene>
    <name evidence="6" type="ORF">HNR07_001673</name>
</gene>
<dbReference type="InterPro" id="IPR051554">
    <property type="entry name" value="Acetyltransferase_Eis"/>
</dbReference>
<dbReference type="PROSITE" id="PS51186">
    <property type="entry name" value="GNAT"/>
    <property type="match status" value="1"/>
</dbReference>
<evidence type="ECO:0000259" key="5">
    <source>
        <dbReference type="PROSITE" id="PS51186"/>
    </source>
</evidence>
<dbReference type="InterPro" id="IPR022902">
    <property type="entry name" value="NAcTrfase_Eis"/>
</dbReference>
<keyword evidence="2 4" id="KW-0808">Transferase</keyword>
<organism evidence="6 7">
    <name type="scientific">Nocardiopsis metallicus</name>
    <dbReference type="NCBI Taxonomy" id="179819"/>
    <lineage>
        <taxon>Bacteria</taxon>
        <taxon>Bacillati</taxon>
        <taxon>Actinomycetota</taxon>
        <taxon>Actinomycetes</taxon>
        <taxon>Streptosporangiales</taxon>
        <taxon>Nocardiopsidaceae</taxon>
        <taxon>Nocardiopsis</taxon>
    </lineage>
</organism>
<reference evidence="6 7" key="1">
    <citation type="submission" date="2020-08" db="EMBL/GenBank/DDBJ databases">
        <title>Sequencing the genomes of 1000 actinobacteria strains.</title>
        <authorList>
            <person name="Klenk H.-P."/>
        </authorList>
    </citation>
    <scope>NUCLEOTIDE SEQUENCE [LARGE SCALE GENOMIC DNA]</scope>
    <source>
        <strain evidence="6 7">DSM 44598</strain>
    </source>
</reference>
<protein>
    <submittedName>
        <fullName evidence="6">Putative acetyltransferase</fullName>
    </submittedName>
</protein>
<feature type="domain" description="N-acetyltransferase" evidence="5">
    <location>
        <begin position="8"/>
        <end position="160"/>
    </location>
</feature>